<reference evidence="2" key="1">
    <citation type="journal article" date="2019" name="Int. J. Syst. Evol. Microbiol.">
        <title>The Global Catalogue of Microorganisms (GCM) 10K type strain sequencing project: providing services to taxonomists for standard genome sequencing and annotation.</title>
        <authorList>
            <consortium name="The Broad Institute Genomics Platform"/>
            <consortium name="The Broad Institute Genome Sequencing Center for Infectious Disease"/>
            <person name="Wu L."/>
            <person name="Ma J."/>
        </authorList>
    </citation>
    <scope>NUCLEOTIDE SEQUENCE [LARGE SCALE GENOMIC DNA]</scope>
    <source>
        <strain evidence="2">CGMCC 1.18518</strain>
    </source>
</reference>
<accession>A0ABW1VXL0</accession>
<dbReference type="EMBL" id="JBHSUB010000006">
    <property type="protein sequence ID" value="MFC6377415.1"/>
    <property type="molecule type" value="Genomic_DNA"/>
</dbReference>
<comment type="caution">
    <text evidence="1">The sequence shown here is derived from an EMBL/GenBank/DDBJ whole genome shotgun (WGS) entry which is preliminary data.</text>
</comment>
<dbReference type="Proteomes" id="UP001596230">
    <property type="component" value="Unassembled WGS sequence"/>
</dbReference>
<evidence type="ECO:0000313" key="2">
    <source>
        <dbReference type="Proteomes" id="UP001596230"/>
    </source>
</evidence>
<evidence type="ECO:0008006" key="3">
    <source>
        <dbReference type="Google" id="ProtNLM"/>
    </source>
</evidence>
<keyword evidence="2" id="KW-1185">Reference proteome</keyword>
<sequence length="181" mass="20269">MMKLKSILAILIGIFWLLTVVMSAVVAYRYKSAVAAQHQAEQEQQYQAQIIRMQNGQWQQLNALSEKALQTNLRASAQNEENINEFRTLLRRQKTCDLPVPDAIAQRLYRYTQDLRAGTMPAPAGGAIATRAGTVTAGHLSYCQAVLWIYPLLNAIDTANHQLQAISQADKLRDRETSGQQ</sequence>
<name>A0ABW1VXL0_9GAMM</name>
<proteinExistence type="predicted"/>
<evidence type="ECO:0000313" key="1">
    <source>
        <dbReference type="EMBL" id="MFC6377415.1"/>
    </source>
</evidence>
<gene>
    <name evidence="1" type="ORF">ACFP9W_04815</name>
</gene>
<protein>
    <recommendedName>
        <fullName evidence="3">DUF2570 domain-containing protein</fullName>
    </recommendedName>
</protein>
<dbReference type="RefSeq" id="WP_385946869.1">
    <property type="nucleotide sequence ID" value="NZ_JBHSUB010000006.1"/>
</dbReference>
<organism evidence="1 2">
    <name type="scientific">Tatumella terrea</name>
    <dbReference type="NCBI Taxonomy" id="419007"/>
    <lineage>
        <taxon>Bacteria</taxon>
        <taxon>Pseudomonadati</taxon>
        <taxon>Pseudomonadota</taxon>
        <taxon>Gammaproteobacteria</taxon>
        <taxon>Enterobacterales</taxon>
        <taxon>Erwiniaceae</taxon>
        <taxon>Tatumella</taxon>
    </lineage>
</organism>